<dbReference type="OrthoDB" id="682412at2759"/>
<accession>A0A368S953</accession>
<dbReference type="AlphaFoldDB" id="A0A368S953"/>
<reference evidence="1" key="2">
    <citation type="submission" date="2015-07" db="EMBL/GenBank/DDBJ databases">
        <authorList>
            <person name="Noorani M."/>
        </authorList>
    </citation>
    <scope>NUCLEOTIDE SEQUENCE</scope>
    <source>
        <strain evidence="1">Yugu1</strain>
    </source>
</reference>
<protein>
    <submittedName>
        <fullName evidence="1">Uncharacterized protein</fullName>
    </submittedName>
</protein>
<dbReference type="EMBL" id="CM003535">
    <property type="protein sequence ID" value="RCV38863.1"/>
    <property type="molecule type" value="Genomic_DNA"/>
</dbReference>
<gene>
    <name evidence="1" type="ORF">SETIT_8G176600v2</name>
</gene>
<reference evidence="1" key="1">
    <citation type="journal article" date="2012" name="Nat. Biotechnol.">
        <title>Reference genome sequence of the model plant Setaria.</title>
        <authorList>
            <person name="Bennetzen J.L."/>
            <person name="Schmutz J."/>
            <person name="Wang H."/>
            <person name="Percifield R."/>
            <person name="Hawkins J."/>
            <person name="Pontaroli A.C."/>
            <person name="Estep M."/>
            <person name="Feng L."/>
            <person name="Vaughn J.N."/>
            <person name="Grimwood J."/>
            <person name="Jenkins J."/>
            <person name="Barry K."/>
            <person name="Lindquist E."/>
            <person name="Hellsten U."/>
            <person name="Deshpande S."/>
            <person name="Wang X."/>
            <person name="Wu X."/>
            <person name="Mitros T."/>
            <person name="Triplett J."/>
            <person name="Yang X."/>
            <person name="Ye C.Y."/>
            <person name="Mauro-Herrera M."/>
            <person name="Wang L."/>
            <person name="Li P."/>
            <person name="Sharma M."/>
            <person name="Sharma R."/>
            <person name="Ronald P.C."/>
            <person name="Panaud O."/>
            <person name="Kellogg E.A."/>
            <person name="Brutnell T.P."/>
            <person name="Doust A.N."/>
            <person name="Tuskan G.A."/>
            <person name="Rokhsar D."/>
            <person name="Devos K.M."/>
        </authorList>
    </citation>
    <scope>NUCLEOTIDE SEQUENCE [LARGE SCALE GENOMIC DNA]</scope>
    <source>
        <strain evidence="1">Yugu1</strain>
    </source>
</reference>
<name>A0A368S953_SETIT</name>
<proteinExistence type="predicted"/>
<organism evidence="1">
    <name type="scientific">Setaria italica</name>
    <name type="common">Foxtail millet</name>
    <name type="synonym">Panicum italicum</name>
    <dbReference type="NCBI Taxonomy" id="4555"/>
    <lineage>
        <taxon>Eukaryota</taxon>
        <taxon>Viridiplantae</taxon>
        <taxon>Streptophyta</taxon>
        <taxon>Embryophyta</taxon>
        <taxon>Tracheophyta</taxon>
        <taxon>Spermatophyta</taxon>
        <taxon>Magnoliopsida</taxon>
        <taxon>Liliopsida</taxon>
        <taxon>Poales</taxon>
        <taxon>Poaceae</taxon>
        <taxon>PACMAD clade</taxon>
        <taxon>Panicoideae</taxon>
        <taxon>Panicodae</taxon>
        <taxon>Paniceae</taxon>
        <taxon>Cenchrinae</taxon>
        <taxon>Setaria</taxon>
    </lineage>
</organism>
<evidence type="ECO:0000313" key="1">
    <source>
        <dbReference type="EMBL" id="RCV38863.1"/>
    </source>
</evidence>
<sequence length="91" mass="10303">MQVWQAIASVLNLLNQPPSQDFSTTDFWLHMRSAVDALKKRGIDSAFMLISWSIWKERNSRVFSRSPAKLYGQLACEISEQALLWCGAGAK</sequence>